<dbReference type="Proteomes" id="UP000790709">
    <property type="component" value="Unassembled WGS sequence"/>
</dbReference>
<evidence type="ECO:0000313" key="1">
    <source>
        <dbReference type="EMBL" id="KAH7918571.1"/>
    </source>
</evidence>
<reference evidence="1" key="1">
    <citation type="journal article" date="2021" name="New Phytol.">
        <title>Evolutionary innovations through gain and loss of genes in the ectomycorrhizal Boletales.</title>
        <authorList>
            <person name="Wu G."/>
            <person name="Miyauchi S."/>
            <person name="Morin E."/>
            <person name="Kuo A."/>
            <person name="Drula E."/>
            <person name="Varga T."/>
            <person name="Kohler A."/>
            <person name="Feng B."/>
            <person name="Cao Y."/>
            <person name="Lipzen A."/>
            <person name="Daum C."/>
            <person name="Hundley H."/>
            <person name="Pangilinan J."/>
            <person name="Johnson J."/>
            <person name="Barry K."/>
            <person name="LaButti K."/>
            <person name="Ng V."/>
            <person name="Ahrendt S."/>
            <person name="Min B."/>
            <person name="Choi I.G."/>
            <person name="Park H."/>
            <person name="Plett J.M."/>
            <person name="Magnuson J."/>
            <person name="Spatafora J.W."/>
            <person name="Nagy L.G."/>
            <person name="Henrissat B."/>
            <person name="Grigoriev I.V."/>
            <person name="Yang Z.L."/>
            <person name="Xu J."/>
            <person name="Martin F.M."/>
        </authorList>
    </citation>
    <scope>NUCLEOTIDE SEQUENCE</scope>
    <source>
        <strain evidence="1">KUC20120723A-06</strain>
    </source>
</reference>
<gene>
    <name evidence="1" type="ORF">BV22DRAFT_1041669</name>
</gene>
<protein>
    <submittedName>
        <fullName evidence="1">Uncharacterized protein</fullName>
    </submittedName>
</protein>
<proteinExistence type="predicted"/>
<dbReference type="EMBL" id="MU266766">
    <property type="protein sequence ID" value="KAH7918571.1"/>
    <property type="molecule type" value="Genomic_DNA"/>
</dbReference>
<sequence length="195" mass="22141">MNIFPRKPAFPLCLPHQAGPLLRLSAMHAAIPPFFPLPDGKRLARVPHTLLSTASRGSIPPIKFSTNGLPGIRVKDVLKATVLIDGPNDRIFEHRGWRMTNIALEWPGYVPRATNDSSHLRLSTTVDFVPITRSQLASEICSLLWHYSYKVVGKSVTRGFERWALDPSAVHVNDIWLLSLHYYRNVWVPEFYVKH</sequence>
<keyword evidence="2" id="KW-1185">Reference proteome</keyword>
<name>A0ACB8B007_9AGAM</name>
<organism evidence="1 2">
    <name type="scientific">Leucogyrophana mollusca</name>
    <dbReference type="NCBI Taxonomy" id="85980"/>
    <lineage>
        <taxon>Eukaryota</taxon>
        <taxon>Fungi</taxon>
        <taxon>Dikarya</taxon>
        <taxon>Basidiomycota</taxon>
        <taxon>Agaricomycotina</taxon>
        <taxon>Agaricomycetes</taxon>
        <taxon>Agaricomycetidae</taxon>
        <taxon>Boletales</taxon>
        <taxon>Boletales incertae sedis</taxon>
        <taxon>Leucogyrophana</taxon>
    </lineage>
</organism>
<evidence type="ECO:0000313" key="2">
    <source>
        <dbReference type="Proteomes" id="UP000790709"/>
    </source>
</evidence>
<accession>A0ACB8B007</accession>
<comment type="caution">
    <text evidence="1">The sequence shown here is derived from an EMBL/GenBank/DDBJ whole genome shotgun (WGS) entry which is preliminary data.</text>
</comment>